<evidence type="ECO:0000313" key="4">
    <source>
        <dbReference type="EMBL" id="WOK05536.1"/>
    </source>
</evidence>
<feature type="domain" description="M23ase beta-sheet core" evidence="3">
    <location>
        <begin position="298"/>
        <end position="389"/>
    </location>
</feature>
<dbReference type="Pfam" id="PF01551">
    <property type="entry name" value="Peptidase_M23"/>
    <property type="match status" value="1"/>
</dbReference>
<dbReference type="PANTHER" id="PTHR21666:SF289">
    <property type="entry name" value="L-ALA--D-GLU ENDOPEPTIDASE"/>
    <property type="match status" value="1"/>
</dbReference>
<dbReference type="InterPro" id="IPR016047">
    <property type="entry name" value="M23ase_b-sheet_dom"/>
</dbReference>
<protein>
    <submittedName>
        <fullName evidence="4">Peptidoglycan DD-metalloendopeptidase family protein</fullName>
    </submittedName>
</protein>
<dbReference type="InterPro" id="IPR050570">
    <property type="entry name" value="Cell_wall_metabolism_enzyme"/>
</dbReference>
<sequence>MSGSSRLSILLLLALIFSVQVSFSQKSKSQLEKEKQENLKRIEEAHSILQETETQKKSTLGQLSAISRQIEAREMLIGSISEEVNLLGSDIDELNQVVKSLDADLKALKQEYASMIYAASKSRHGFDRITFLFSAQTFSQFLRRLSYLSQYAEARKTQAVQIKRVTEALNGQKREFEAKRTEQQKLLASQVAENKSLLALKDKQSSVIKDLSSREKQLKNELALRKQAIDKLDNLIAELIKAELEKERAAKSPVTSPLISSNFEGSKTKLPWPVSSGFVSSRFGRHPHPVLKGVEVDNQGIDIQTGQNEIVKSVFDGTVATVAFVPGMNSVVIIKHGDYYTLYARLKKVNVKKGQEVKIGDIVGEVFTDTDGISEIQFQVWKNNQKLDPEKWLMTKK</sequence>
<accession>A0ABZ0ILH1</accession>
<dbReference type="Gene3D" id="6.10.250.3150">
    <property type="match status" value="1"/>
</dbReference>
<dbReference type="PANTHER" id="PTHR21666">
    <property type="entry name" value="PEPTIDASE-RELATED"/>
    <property type="match status" value="1"/>
</dbReference>
<name>A0ABZ0ILH1_9BACT</name>
<evidence type="ECO:0000256" key="1">
    <source>
        <dbReference type="ARBA" id="ARBA00022729"/>
    </source>
</evidence>
<feature type="coiled-coil region" evidence="2">
    <location>
        <begin position="201"/>
        <end position="252"/>
    </location>
</feature>
<keyword evidence="2" id="KW-0175">Coiled coil</keyword>
<dbReference type="RefSeq" id="WP_317488295.1">
    <property type="nucleotide sequence ID" value="NZ_CP136051.1"/>
</dbReference>
<gene>
    <name evidence="4" type="ORF">RT717_20895</name>
</gene>
<evidence type="ECO:0000259" key="3">
    <source>
        <dbReference type="Pfam" id="PF01551"/>
    </source>
</evidence>
<organism evidence="4 5">
    <name type="scientific">Imperialibacter roseus</name>
    <dbReference type="NCBI Taxonomy" id="1324217"/>
    <lineage>
        <taxon>Bacteria</taxon>
        <taxon>Pseudomonadati</taxon>
        <taxon>Bacteroidota</taxon>
        <taxon>Cytophagia</taxon>
        <taxon>Cytophagales</taxon>
        <taxon>Flammeovirgaceae</taxon>
        <taxon>Imperialibacter</taxon>
    </lineage>
</organism>
<dbReference type="CDD" id="cd12797">
    <property type="entry name" value="M23_peptidase"/>
    <property type="match status" value="1"/>
</dbReference>
<reference evidence="4 5" key="1">
    <citation type="journal article" date="2023" name="Microbiol. Resour. Announc.">
        <title>Complete Genome Sequence of Imperialibacter roseus strain P4T.</title>
        <authorList>
            <person name="Tizabi D.R."/>
            <person name="Bachvaroff T."/>
            <person name="Hill R.T."/>
        </authorList>
    </citation>
    <scope>NUCLEOTIDE SEQUENCE [LARGE SCALE GENOMIC DNA]</scope>
    <source>
        <strain evidence="4 5">P4T</strain>
    </source>
</reference>
<evidence type="ECO:0000313" key="5">
    <source>
        <dbReference type="Proteomes" id="UP001302349"/>
    </source>
</evidence>
<dbReference type="SUPFAM" id="SSF51261">
    <property type="entry name" value="Duplicated hybrid motif"/>
    <property type="match status" value="1"/>
</dbReference>
<evidence type="ECO:0000256" key="2">
    <source>
        <dbReference type="SAM" id="Coils"/>
    </source>
</evidence>
<dbReference type="InterPro" id="IPR011055">
    <property type="entry name" value="Dup_hybrid_motif"/>
</dbReference>
<dbReference type="EMBL" id="CP136051">
    <property type="protein sequence ID" value="WOK05536.1"/>
    <property type="molecule type" value="Genomic_DNA"/>
</dbReference>
<keyword evidence="5" id="KW-1185">Reference proteome</keyword>
<dbReference type="Proteomes" id="UP001302349">
    <property type="component" value="Chromosome"/>
</dbReference>
<proteinExistence type="predicted"/>
<keyword evidence="1" id="KW-0732">Signal</keyword>
<dbReference type="Gene3D" id="2.70.70.10">
    <property type="entry name" value="Glucose Permease (Domain IIA)"/>
    <property type="match status" value="1"/>
</dbReference>